<dbReference type="eggNOG" id="COG3614">
    <property type="taxonomic scope" value="Bacteria"/>
</dbReference>
<dbReference type="EMBL" id="CP004885">
    <property type="protein sequence ID" value="AGX86862.1"/>
    <property type="molecule type" value="Genomic_DNA"/>
</dbReference>
<gene>
    <name evidence="1" type="ORF">Cenrod_0756</name>
</gene>
<evidence type="ECO:0000313" key="2">
    <source>
        <dbReference type="Proteomes" id="UP000017184"/>
    </source>
</evidence>
<organism evidence="1 2">
    <name type="scientific">Candidatus Symbiobacter mobilis CR</name>
    <dbReference type="NCBI Taxonomy" id="946483"/>
    <lineage>
        <taxon>Bacteria</taxon>
        <taxon>Pseudomonadati</taxon>
        <taxon>Pseudomonadota</taxon>
        <taxon>Betaproteobacteria</taxon>
        <taxon>Burkholderiales</taxon>
        <taxon>Comamonadaceae</taxon>
    </lineage>
</organism>
<dbReference type="KEGG" id="cbx:Cenrod_0756"/>
<name>U5N685_9BURK</name>
<proteinExistence type="predicted"/>
<keyword evidence="2" id="KW-1185">Reference proteome</keyword>
<evidence type="ECO:0000313" key="1">
    <source>
        <dbReference type="EMBL" id="AGX86862.1"/>
    </source>
</evidence>
<dbReference type="HOGENOM" id="CLU_2697790_0_0_4"/>
<accession>U5N685</accession>
<sequence>MNNEEGQKWPPMRRLHANSTEGASHGLSGFKSCGNFVAPACCCLLSPLFDLAPMIRCFGAFSVVGFSTVPILL</sequence>
<dbReference type="Proteomes" id="UP000017184">
    <property type="component" value="Chromosome"/>
</dbReference>
<reference evidence="1 2" key="1">
    <citation type="journal article" date="2013" name="Genome Biol.">
        <title>Genomic analysis reveals key aspects of prokaryotic symbiosis in the phototrophic consortium "Chlorochromatium aggregatum".</title>
        <authorList>
            <person name="Liu Z."/>
            <person name="Muller J."/>
            <person name="Li T."/>
            <person name="Alvey R.M."/>
            <person name="Vogl K."/>
            <person name="Frigaard N.U."/>
            <person name="Rockwell N.C."/>
            <person name="Boyd E.S."/>
            <person name="Tomsho L.P."/>
            <person name="Schuster S.C."/>
            <person name="Henke P."/>
            <person name="Rohde M."/>
            <person name="Overmann J."/>
            <person name="Bryant D.A."/>
        </authorList>
    </citation>
    <scope>NUCLEOTIDE SEQUENCE [LARGE SCALE GENOMIC DNA]</scope>
    <source>
        <strain evidence="1">CR</strain>
    </source>
</reference>
<dbReference type="STRING" id="946483.Cenrod_0756"/>
<dbReference type="AlphaFoldDB" id="U5N685"/>
<protein>
    <submittedName>
        <fullName evidence="1">Uncharacterized protein</fullName>
    </submittedName>
</protein>